<dbReference type="PANTHER" id="PTHR12341">
    <property type="entry name" value="5'-&gt;3' EXORIBONUCLEASE"/>
    <property type="match status" value="1"/>
</dbReference>
<dbReference type="InterPro" id="IPR027073">
    <property type="entry name" value="5_3_exoribonuclease"/>
</dbReference>
<dbReference type="AlphaFoldDB" id="A0AAV0BRT9"/>
<keyword evidence="3" id="KW-1185">Reference proteome</keyword>
<dbReference type="Proteomes" id="UP001153365">
    <property type="component" value="Unassembled WGS sequence"/>
</dbReference>
<feature type="domain" description="Xrn1 N-terminal" evidence="1">
    <location>
        <begin position="1"/>
        <end position="196"/>
    </location>
</feature>
<dbReference type="CDD" id="cd18673">
    <property type="entry name" value="PIN_XRN1-2-like"/>
    <property type="match status" value="1"/>
</dbReference>
<reference evidence="2" key="1">
    <citation type="submission" date="2022-06" db="EMBL/GenBank/DDBJ databases">
        <authorList>
            <consortium name="SYNGENTA / RWTH Aachen University"/>
        </authorList>
    </citation>
    <scope>NUCLEOTIDE SEQUENCE</scope>
</reference>
<organism evidence="2 3">
    <name type="scientific">Phakopsora pachyrhizi</name>
    <name type="common">Asian soybean rust disease fungus</name>
    <dbReference type="NCBI Taxonomy" id="170000"/>
    <lineage>
        <taxon>Eukaryota</taxon>
        <taxon>Fungi</taxon>
        <taxon>Dikarya</taxon>
        <taxon>Basidiomycota</taxon>
        <taxon>Pucciniomycotina</taxon>
        <taxon>Pucciniomycetes</taxon>
        <taxon>Pucciniales</taxon>
        <taxon>Phakopsoraceae</taxon>
        <taxon>Phakopsora</taxon>
    </lineage>
</organism>
<keyword evidence="2" id="KW-0378">Hydrolase</keyword>
<dbReference type="GO" id="GO:0005634">
    <property type="term" value="C:nucleus"/>
    <property type="evidence" value="ECO:0007669"/>
    <property type="project" value="TreeGrafter"/>
</dbReference>
<evidence type="ECO:0000259" key="1">
    <source>
        <dbReference type="Pfam" id="PF03159"/>
    </source>
</evidence>
<comment type="caution">
    <text evidence="2">The sequence shown here is derived from an EMBL/GenBank/DDBJ whole genome shotgun (WGS) entry which is preliminary data.</text>
</comment>
<dbReference type="GO" id="GO:0004534">
    <property type="term" value="F:5'-3' RNA exonuclease activity"/>
    <property type="evidence" value="ECO:0007669"/>
    <property type="project" value="TreeGrafter"/>
</dbReference>
<feature type="non-terminal residue" evidence="2">
    <location>
        <position position="1"/>
    </location>
</feature>
<dbReference type="Gene3D" id="3.40.50.12390">
    <property type="match status" value="1"/>
</dbReference>
<keyword evidence="2" id="KW-0540">Nuclease</keyword>
<keyword evidence="2" id="KW-0269">Exonuclease</keyword>
<dbReference type="InterPro" id="IPR004859">
    <property type="entry name" value="Xrn1_N"/>
</dbReference>
<proteinExistence type="predicted"/>
<dbReference type="PANTHER" id="PTHR12341:SF41">
    <property type="entry name" value="5'-3' EXORIBONUCLEASE 2"/>
    <property type="match status" value="1"/>
</dbReference>
<dbReference type="GO" id="GO:0003723">
    <property type="term" value="F:RNA binding"/>
    <property type="evidence" value="ECO:0007669"/>
    <property type="project" value="TreeGrafter"/>
</dbReference>
<dbReference type="GO" id="GO:0000956">
    <property type="term" value="P:nuclear-transcribed mRNA catabolic process"/>
    <property type="evidence" value="ECO:0007669"/>
    <property type="project" value="TreeGrafter"/>
</dbReference>
<name>A0AAV0BRT9_PHAPC</name>
<accession>A0AAV0BRT9</accession>
<evidence type="ECO:0000313" key="2">
    <source>
        <dbReference type="EMBL" id="CAH7689396.1"/>
    </source>
</evidence>
<evidence type="ECO:0000313" key="3">
    <source>
        <dbReference type="Proteomes" id="UP001153365"/>
    </source>
</evidence>
<gene>
    <name evidence="2" type="ORF">PPACK8108_LOCUS24469</name>
</gene>
<sequence>DNLYIDMNRIVHHCTHPEGKKPPETEEEMMVEVFRYTNQVLNMVRPWKLLMIAIGIVAPRIKMSQQLSFWFRAAQEAESKHMEKLLVIQQSSLLGKELSDEYSTNNNFWDSNTIIPGAPFMKLLTESLRYWIIQVILSDASVPDEGEHKIMEFIIRSRTQSSYNPNTRHVVYGLDADPIILSLETHENHFKVLREDVFSDERRRKRCHLCG</sequence>
<dbReference type="EMBL" id="CALTRL010006072">
    <property type="protein sequence ID" value="CAH7689396.1"/>
    <property type="molecule type" value="Genomic_DNA"/>
</dbReference>
<protein>
    <submittedName>
        <fullName evidence="2">5-3 exonuclease</fullName>
    </submittedName>
</protein>
<dbReference type="Pfam" id="PF03159">
    <property type="entry name" value="XRN_N"/>
    <property type="match status" value="1"/>
</dbReference>